<sequence>MQIERLVDWAKEFAHIANHYRDEVEALKAAAPVTSIEQPDPGYRAREAQSQATIDRLLKELDNVVDLISRRNNTPSSTYTERGSQKSAKVTVPVFYNDESKDTVKFEVWYRNMKNRITDNADWFLNDRAIRTDIKSHLGGTAAEHLQPYLSDNHPNQLKTSEQLLAHLWDVYHDVNADDKAKTEWRKLDMEKQYTLATFPAFKAEFVRLAGEYCLEKSK</sequence>
<keyword evidence="2" id="KW-1185">Reference proteome</keyword>
<accession>A0ACC1PI84</accession>
<name>A0ACC1PI84_9PEZI</name>
<dbReference type="Proteomes" id="UP001143856">
    <property type="component" value="Unassembled WGS sequence"/>
</dbReference>
<comment type="caution">
    <text evidence="1">The sequence shown here is derived from an EMBL/GenBank/DDBJ whole genome shotgun (WGS) entry which is preliminary data.</text>
</comment>
<reference evidence="1" key="1">
    <citation type="submission" date="2022-10" db="EMBL/GenBank/DDBJ databases">
        <title>Genome Sequence of Xylaria curta.</title>
        <authorList>
            <person name="Buettner E."/>
        </authorList>
    </citation>
    <scope>NUCLEOTIDE SEQUENCE</scope>
    <source>
        <strain evidence="1">Babe10</strain>
    </source>
</reference>
<evidence type="ECO:0000313" key="1">
    <source>
        <dbReference type="EMBL" id="KAJ2991753.1"/>
    </source>
</evidence>
<protein>
    <submittedName>
        <fullName evidence="1">Uncharacterized protein</fullName>
    </submittedName>
</protein>
<gene>
    <name evidence="1" type="ORF">NUW58_g2404</name>
</gene>
<proteinExistence type="predicted"/>
<dbReference type="EMBL" id="JAPDGR010000310">
    <property type="protein sequence ID" value="KAJ2991753.1"/>
    <property type="molecule type" value="Genomic_DNA"/>
</dbReference>
<organism evidence="1 2">
    <name type="scientific">Xylaria curta</name>
    <dbReference type="NCBI Taxonomy" id="42375"/>
    <lineage>
        <taxon>Eukaryota</taxon>
        <taxon>Fungi</taxon>
        <taxon>Dikarya</taxon>
        <taxon>Ascomycota</taxon>
        <taxon>Pezizomycotina</taxon>
        <taxon>Sordariomycetes</taxon>
        <taxon>Xylariomycetidae</taxon>
        <taxon>Xylariales</taxon>
        <taxon>Xylariaceae</taxon>
        <taxon>Xylaria</taxon>
    </lineage>
</organism>
<evidence type="ECO:0000313" key="2">
    <source>
        <dbReference type="Proteomes" id="UP001143856"/>
    </source>
</evidence>